<dbReference type="AlphaFoldDB" id="A0A7J6PDA9"/>
<keyword evidence="1" id="KW-1133">Transmembrane helix</keyword>
<dbReference type="EMBL" id="JABANP010000036">
    <property type="protein sequence ID" value="KAF4694173.1"/>
    <property type="molecule type" value="Genomic_DNA"/>
</dbReference>
<feature type="transmembrane region" description="Helical" evidence="1">
    <location>
        <begin position="426"/>
        <end position="450"/>
    </location>
</feature>
<gene>
    <name evidence="3" type="ORF">FOZ60_008976</name>
</gene>
<dbReference type="OrthoDB" id="442932at2759"/>
<proteinExistence type="predicted"/>
<keyword evidence="1" id="KW-0472">Membrane</keyword>
<feature type="signal peptide" evidence="2">
    <location>
        <begin position="1"/>
        <end position="19"/>
    </location>
</feature>
<protein>
    <submittedName>
        <fullName evidence="3">Uncharacterized protein</fullName>
    </submittedName>
</protein>
<evidence type="ECO:0000313" key="3">
    <source>
        <dbReference type="EMBL" id="KAF4694173.1"/>
    </source>
</evidence>
<dbReference type="Proteomes" id="UP000541610">
    <property type="component" value="Unassembled WGS sequence"/>
</dbReference>
<feature type="chain" id="PRO_5029903099" evidence="2">
    <location>
        <begin position="20"/>
        <end position="463"/>
    </location>
</feature>
<organism evidence="3 4">
    <name type="scientific">Perkinsus olseni</name>
    <name type="common">Perkinsus atlanticus</name>
    <dbReference type="NCBI Taxonomy" id="32597"/>
    <lineage>
        <taxon>Eukaryota</taxon>
        <taxon>Sar</taxon>
        <taxon>Alveolata</taxon>
        <taxon>Perkinsozoa</taxon>
        <taxon>Perkinsea</taxon>
        <taxon>Perkinsida</taxon>
        <taxon>Perkinsidae</taxon>
        <taxon>Perkinsus</taxon>
    </lineage>
</organism>
<name>A0A7J6PDA9_PEROL</name>
<keyword evidence="2" id="KW-0732">Signal</keyword>
<evidence type="ECO:0000256" key="2">
    <source>
        <dbReference type="SAM" id="SignalP"/>
    </source>
</evidence>
<reference evidence="3 4" key="1">
    <citation type="submission" date="2020-04" db="EMBL/GenBank/DDBJ databases">
        <title>Perkinsus olseni comparative genomics.</title>
        <authorList>
            <person name="Bogema D.R."/>
        </authorList>
    </citation>
    <scope>NUCLEOTIDE SEQUENCE [LARGE SCALE GENOMIC DNA]</scope>
    <source>
        <strain evidence="3">00978-12</strain>
    </source>
</reference>
<sequence length="463" mass="50052">MRGYKYIVLLSLLAGLVRSERPENGHNVVFNEQSDEVSPDDASGFDGAPFNVDFEQGQGSGILIPMGGFSFVPMEEFYDSIDDVHELAGGDKAVVAQPQQPKRLRRGVVPVVNVLNGLIGQMLNQMMAGSLGGIEGESTFSMNTTASEVVISGQLPKQTLRTELGQEDNGITVKQVGRGIVVQVRKTDGPLVTEMQRYYPMTEDCMLDKTKVVYDQNSGKLRVTIPRNPALVAAKADEAQNPGTDSEEIKRQLDEEAQKDGIKIRFGDDDTITVIVPTSLGRVVEFNGSRIELDSGRVVTVPVEVDSLVDESQASQQDAREYTFRSSEVSQELHLDQNSSLGAAVFHADDRPPVPHPKAVEGRMCTLLEVPLLAIALVLHEGPLGLQNRSVQGWEADGACLRGILLGIVVYVGEAGGLLKEVWKPMLCLSGIPLVCLAALIYIASTIYSIESMSPRAMGGSSV</sequence>
<evidence type="ECO:0000256" key="1">
    <source>
        <dbReference type="SAM" id="Phobius"/>
    </source>
</evidence>
<accession>A0A7J6PDA9</accession>
<evidence type="ECO:0000313" key="4">
    <source>
        <dbReference type="Proteomes" id="UP000541610"/>
    </source>
</evidence>
<keyword evidence="1" id="KW-0812">Transmembrane</keyword>
<comment type="caution">
    <text evidence="3">The sequence shown here is derived from an EMBL/GenBank/DDBJ whole genome shotgun (WGS) entry which is preliminary data.</text>
</comment>